<dbReference type="GO" id="GO:0046870">
    <property type="term" value="F:cadmium ion binding"/>
    <property type="evidence" value="ECO:0007669"/>
    <property type="project" value="TreeGrafter"/>
</dbReference>
<dbReference type="Gene3D" id="4.10.860.10">
    <property type="entry name" value="UVR domain"/>
    <property type="match status" value="1"/>
</dbReference>
<gene>
    <name evidence="2" type="ORF">AUJ95_07725</name>
</gene>
<reference evidence="2 3" key="1">
    <citation type="journal article" date="2016" name="Environ. Microbiol.">
        <title>Genomic resolution of a cold subsurface aquifer community provides metabolic insights for novel microbes adapted to high CO concentrations.</title>
        <authorList>
            <person name="Probst A.J."/>
            <person name="Castelle C.J."/>
            <person name="Singh A."/>
            <person name="Brown C.T."/>
            <person name="Anantharaman K."/>
            <person name="Sharon I."/>
            <person name="Hug L.A."/>
            <person name="Burstein D."/>
            <person name="Emerson J.B."/>
            <person name="Thomas B.C."/>
            <person name="Banfield J.F."/>
        </authorList>
    </citation>
    <scope>NUCLEOTIDE SEQUENCE [LARGE SCALE GENOMIC DNA]</scope>
    <source>
        <strain evidence="2">CG2_30_40_21</strain>
    </source>
</reference>
<dbReference type="GO" id="GO:1990170">
    <property type="term" value="P:stress response to cadmium ion"/>
    <property type="evidence" value="ECO:0007669"/>
    <property type="project" value="TreeGrafter"/>
</dbReference>
<evidence type="ECO:0000313" key="2">
    <source>
        <dbReference type="EMBL" id="OIP37753.1"/>
    </source>
</evidence>
<sequence>MLCEICKQNEATVFYKEIINDKQRDLQLCEKCAQEKGILTINQISITNLLGGLVEPGSIAPQEVELRCKNCGLSYPGFCERGKFGCSECYQAFSQKLPAIFRKIHGSTRHTGKHPATVSISPKIEDDTATIIVRLRGELQAAITAEEFEKAAELRDMIKAMEQSEIVPEGGKQ</sequence>
<dbReference type="GO" id="GO:0050897">
    <property type="term" value="F:cobalt ion binding"/>
    <property type="evidence" value="ECO:0007669"/>
    <property type="project" value="TreeGrafter"/>
</dbReference>
<evidence type="ECO:0000259" key="1">
    <source>
        <dbReference type="PROSITE" id="PS50151"/>
    </source>
</evidence>
<protein>
    <recommendedName>
        <fullName evidence="1">UVR domain-containing protein</fullName>
    </recommendedName>
</protein>
<dbReference type="Proteomes" id="UP000183085">
    <property type="component" value="Unassembled WGS sequence"/>
</dbReference>
<dbReference type="InterPro" id="IPR036876">
    <property type="entry name" value="UVR_dom_sf"/>
</dbReference>
<dbReference type="InterPro" id="IPR001943">
    <property type="entry name" value="UVR_dom"/>
</dbReference>
<dbReference type="PANTHER" id="PTHR38430">
    <property type="entry name" value="PROTEIN-ARGININE KINASE ACTIVATOR PROTEIN"/>
    <property type="match status" value="1"/>
</dbReference>
<dbReference type="PROSITE" id="PS50151">
    <property type="entry name" value="UVR"/>
    <property type="match status" value="1"/>
</dbReference>
<proteinExistence type="predicted"/>
<dbReference type="InterPro" id="IPR025542">
    <property type="entry name" value="YacH"/>
</dbReference>
<dbReference type="Pfam" id="PF02151">
    <property type="entry name" value="UVR"/>
    <property type="match status" value="1"/>
</dbReference>
<dbReference type="EMBL" id="MNYI01000198">
    <property type="protein sequence ID" value="OIP37753.1"/>
    <property type="molecule type" value="Genomic_DNA"/>
</dbReference>
<dbReference type="STRING" id="1817895.AUJ95_07725"/>
<dbReference type="GO" id="GO:1990169">
    <property type="term" value="P:stress response to copper ion"/>
    <property type="evidence" value="ECO:0007669"/>
    <property type="project" value="TreeGrafter"/>
</dbReference>
<dbReference type="PIRSF" id="PIRSF015034">
    <property type="entry name" value="YacH"/>
    <property type="match status" value="1"/>
</dbReference>
<comment type="caution">
    <text evidence="2">The sequence shown here is derived from an EMBL/GenBank/DDBJ whole genome shotgun (WGS) entry which is preliminary data.</text>
</comment>
<dbReference type="GO" id="GO:0008270">
    <property type="term" value="F:zinc ion binding"/>
    <property type="evidence" value="ECO:0007669"/>
    <property type="project" value="TreeGrafter"/>
</dbReference>
<dbReference type="PANTHER" id="PTHR38430:SF1">
    <property type="entry name" value="PROTEIN-ARGININE KINASE ACTIVATOR PROTEIN"/>
    <property type="match status" value="1"/>
</dbReference>
<feature type="domain" description="UVR" evidence="1">
    <location>
        <begin position="129"/>
        <end position="164"/>
    </location>
</feature>
<dbReference type="GO" id="GO:0005507">
    <property type="term" value="F:copper ion binding"/>
    <property type="evidence" value="ECO:0007669"/>
    <property type="project" value="TreeGrafter"/>
</dbReference>
<organism evidence="2 3">
    <name type="scientific">Candidatus Desantisbacteria bacterium CG2_30_40_21</name>
    <dbReference type="NCBI Taxonomy" id="1817895"/>
    <lineage>
        <taxon>Bacteria</taxon>
        <taxon>Candidatus Desantisiibacteriota</taxon>
    </lineage>
</organism>
<dbReference type="AlphaFoldDB" id="A0A1J5DNH4"/>
<accession>A0A1J5DNH4</accession>
<dbReference type="SUPFAM" id="SSF46600">
    <property type="entry name" value="C-terminal UvrC-binding domain of UvrB"/>
    <property type="match status" value="1"/>
</dbReference>
<evidence type="ECO:0000313" key="3">
    <source>
        <dbReference type="Proteomes" id="UP000183085"/>
    </source>
</evidence>
<name>A0A1J5DNH4_9BACT</name>